<evidence type="ECO:0000256" key="1">
    <source>
        <dbReference type="SAM" id="SignalP"/>
    </source>
</evidence>
<gene>
    <name evidence="2 3" type="primary">Mcu</name>
    <name evidence="3" type="synonym">Ccdc109a</name>
</gene>
<dbReference type="PROSITE" id="PS51257">
    <property type="entry name" value="PROKAR_LIPOPROTEIN"/>
    <property type="match status" value="1"/>
</dbReference>
<proteinExistence type="predicted"/>
<dbReference type="Bgee" id="ENSMUSG00000009647">
    <property type="expression patterns" value="Expressed in animal zygote and 238 other cell types or tissues"/>
</dbReference>
<dbReference type="GeneTree" id="ENSGT00940000157528"/>
<dbReference type="Antibodypedia" id="3091">
    <property type="antibodies" value="80 antibodies from 21 providers"/>
</dbReference>
<reference evidence="2" key="4">
    <citation type="submission" date="2025-09" db="UniProtKB">
        <authorList>
            <consortium name="Ensembl"/>
        </authorList>
    </citation>
    <scope>IDENTIFICATION</scope>
    <source>
        <strain evidence="2">C57BL/6J</strain>
    </source>
</reference>
<reference evidence="2 4" key="2">
    <citation type="journal article" date="2011" name="PLoS Biol.">
        <title>Modernizing reference genome assemblies.</title>
        <authorList>
            <person name="Church D.M."/>
            <person name="Schneider V.A."/>
            <person name="Graves T."/>
            <person name="Auger K."/>
            <person name="Cunningham F."/>
            <person name="Bouk N."/>
            <person name="Chen H.C."/>
            <person name="Agarwala R."/>
            <person name="McLaren W.M."/>
            <person name="Ritchie G.R."/>
            <person name="Albracht D."/>
            <person name="Kremitzki M."/>
            <person name="Rock S."/>
            <person name="Kotkiewicz H."/>
            <person name="Kremitzki C."/>
            <person name="Wollam A."/>
            <person name="Trani L."/>
            <person name="Fulton L."/>
            <person name="Fulton R."/>
            <person name="Matthews L."/>
            <person name="Whitehead S."/>
            <person name="Chow W."/>
            <person name="Torrance J."/>
            <person name="Dunn M."/>
            <person name="Harden G."/>
            <person name="Threadgold G."/>
            <person name="Wood J."/>
            <person name="Collins J."/>
            <person name="Heath P."/>
            <person name="Griffiths G."/>
            <person name="Pelan S."/>
            <person name="Grafham D."/>
            <person name="Eichler E.E."/>
            <person name="Weinstock G."/>
            <person name="Mardis E.R."/>
            <person name="Wilson R.K."/>
            <person name="Howe K."/>
            <person name="Flicek P."/>
            <person name="Hubbard T."/>
        </authorList>
    </citation>
    <scope>NUCLEOTIDE SEQUENCE [LARGE SCALE GENOMIC DNA]</scope>
    <source>
        <strain evidence="2 4">C57BL/6J</strain>
    </source>
</reference>
<organism evidence="2 4">
    <name type="scientific">Mus musculus</name>
    <name type="common">Mouse</name>
    <dbReference type="NCBI Taxonomy" id="10090"/>
    <lineage>
        <taxon>Eukaryota</taxon>
        <taxon>Metazoa</taxon>
        <taxon>Chordata</taxon>
        <taxon>Craniata</taxon>
        <taxon>Vertebrata</taxon>
        <taxon>Euteleostomi</taxon>
        <taxon>Mammalia</taxon>
        <taxon>Eutheria</taxon>
        <taxon>Euarchontoglires</taxon>
        <taxon>Glires</taxon>
        <taxon>Rodentia</taxon>
        <taxon>Myomorpha</taxon>
        <taxon>Muroidea</taxon>
        <taxon>Muridae</taxon>
        <taxon>Murinae</taxon>
        <taxon>Mus</taxon>
        <taxon>Mus</taxon>
    </lineage>
</organism>
<dbReference type="Proteomes" id="UP000000589">
    <property type="component" value="Chromosome 10"/>
</dbReference>
<dbReference type="HOGENOM" id="CLU_3068017_0_0_1"/>
<dbReference type="AlphaFoldDB" id="E0CYL3"/>
<feature type="chain" id="PRO_5003133287" evidence="1">
    <location>
        <begin position="22"/>
        <end position="53"/>
    </location>
</feature>
<keyword evidence="1" id="KW-0732">Signal</keyword>
<dbReference type="VEuPathDB" id="HostDB:ENSMUSG00000009647"/>
<evidence type="ECO:0000313" key="3">
    <source>
        <dbReference type="MGI" id="MGI:3026965"/>
    </source>
</evidence>
<reference evidence="2 4" key="1">
    <citation type="journal article" date="2009" name="PLoS Biol.">
        <title>Lineage-specific biology revealed by a finished genome assembly of the mouse.</title>
        <authorList>
            <consortium name="Mouse Genome Sequencing Consortium"/>
            <person name="Church D.M."/>
            <person name="Goodstadt L."/>
            <person name="Hillier L.W."/>
            <person name="Zody M.C."/>
            <person name="Goldstein S."/>
            <person name="She X."/>
            <person name="Bult C.J."/>
            <person name="Agarwala R."/>
            <person name="Cherry J.L."/>
            <person name="DiCuccio M."/>
            <person name="Hlavina W."/>
            <person name="Kapustin Y."/>
            <person name="Meric P."/>
            <person name="Maglott D."/>
            <person name="Birtle Z."/>
            <person name="Marques A.C."/>
            <person name="Graves T."/>
            <person name="Zhou S."/>
            <person name="Teague B."/>
            <person name="Potamousis K."/>
            <person name="Churas C."/>
            <person name="Place M."/>
            <person name="Herschleb J."/>
            <person name="Runnheim R."/>
            <person name="Forrest D."/>
            <person name="Amos-Landgraf J."/>
            <person name="Schwartz D.C."/>
            <person name="Cheng Z."/>
            <person name="Lindblad-Toh K."/>
            <person name="Eichler E.E."/>
            <person name="Ponting C.P."/>
        </authorList>
    </citation>
    <scope>NUCLEOTIDE SEQUENCE [LARGE SCALE GENOMIC DNA]</scope>
    <source>
        <strain evidence="2 4">C57BL/6J</strain>
    </source>
</reference>
<name>E0CYL3_MOUSE</name>
<evidence type="ECO:0000313" key="2">
    <source>
        <dbReference type="Ensembl" id="ENSMUSP00000124087.2"/>
    </source>
</evidence>
<accession>E0CYL3</accession>
<sequence length="53" mass="5190">MAAAAGRSLLLLLCSRGGGGGAGGCGALTAGCFPGLGVSRHRPHQQHRTGFLS</sequence>
<reference evidence="2" key="3">
    <citation type="submission" date="2025-08" db="UniProtKB">
        <authorList>
            <consortium name="Ensembl"/>
        </authorList>
    </citation>
    <scope>IDENTIFICATION</scope>
    <source>
        <strain evidence="2">C57BL/6J</strain>
    </source>
</reference>
<dbReference type="AGR" id="MGI:3026965"/>
<dbReference type="Ensembl" id="ENSMUST00000161435.2">
    <property type="protein sequence ID" value="ENSMUSP00000124087.2"/>
    <property type="gene ID" value="ENSMUSG00000009647.14"/>
</dbReference>
<protein>
    <submittedName>
        <fullName evidence="2">Mitochondrial calcium uniporter</fullName>
    </submittedName>
</protein>
<evidence type="ECO:0000313" key="4">
    <source>
        <dbReference type="Proteomes" id="UP000000589"/>
    </source>
</evidence>
<dbReference type="ExpressionAtlas" id="E0CYL3">
    <property type="expression patterns" value="baseline and differential"/>
</dbReference>
<feature type="signal peptide" evidence="1">
    <location>
        <begin position="1"/>
        <end position="21"/>
    </location>
</feature>
<dbReference type="MGI" id="MGI:3026965">
    <property type="gene designation" value="Mcu"/>
</dbReference>
<keyword evidence="4" id="KW-1185">Reference proteome</keyword>